<dbReference type="EMBL" id="JAXBLV010000222">
    <property type="protein sequence ID" value="MDY3562761.1"/>
    <property type="molecule type" value="Genomic_DNA"/>
</dbReference>
<reference evidence="2" key="1">
    <citation type="journal article" date="2023" name="Mar. Drugs">
        <title>Gemmata algarum, a Novel Planctomycete Isolated from an Algal Mat, Displays Antimicrobial Activity.</title>
        <authorList>
            <person name="Kumar G."/>
            <person name="Kallscheuer N."/>
            <person name="Kashif M."/>
            <person name="Ahamad S."/>
            <person name="Jagadeeshwari U."/>
            <person name="Pannikurungottu S."/>
            <person name="Haufschild T."/>
            <person name="Kabuu M."/>
            <person name="Sasikala C."/>
            <person name="Jogler C."/>
            <person name="Ramana C."/>
        </authorList>
    </citation>
    <scope>NUCLEOTIDE SEQUENCE [LARGE SCALE GENOMIC DNA]</scope>
    <source>
        <strain evidence="2">JC673</strain>
    </source>
</reference>
<comment type="caution">
    <text evidence="1">The sequence shown here is derived from an EMBL/GenBank/DDBJ whole genome shotgun (WGS) entry which is preliminary data.</text>
</comment>
<accession>A0ABU5F596</accession>
<evidence type="ECO:0000313" key="2">
    <source>
        <dbReference type="Proteomes" id="UP001272242"/>
    </source>
</evidence>
<dbReference type="RefSeq" id="WP_320689041.1">
    <property type="nucleotide sequence ID" value="NZ_JAXBLV010000222.1"/>
</dbReference>
<protein>
    <submittedName>
        <fullName evidence="1">Uncharacterized protein</fullName>
    </submittedName>
</protein>
<name>A0ABU5F596_9BACT</name>
<dbReference type="Proteomes" id="UP001272242">
    <property type="component" value="Unassembled WGS sequence"/>
</dbReference>
<organism evidence="1 2">
    <name type="scientific">Gemmata algarum</name>
    <dbReference type="NCBI Taxonomy" id="2975278"/>
    <lineage>
        <taxon>Bacteria</taxon>
        <taxon>Pseudomonadati</taxon>
        <taxon>Planctomycetota</taxon>
        <taxon>Planctomycetia</taxon>
        <taxon>Gemmatales</taxon>
        <taxon>Gemmataceae</taxon>
        <taxon>Gemmata</taxon>
    </lineage>
</organism>
<evidence type="ECO:0000313" key="1">
    <source>
        <dbReference type="EMBL" id="MDY3562761.1"/>
    </source>
</evidence>
<proteinExistence type="predicted"/>
<keyword evidence="2" id="KW-1185">Reference proteome</keyword>
<gene>
    <name evidence="1" type="ORF">R5W23_004239</name>
</gene>
<sequence>MKTQPTVRRSKYAPSVVTKNDLLELLNADFTRECRAIYAHAVYAERMRPHNEGAALRIARYGQETVLAALALCELIYDYGGTVINRLDELNAVLNADRVADPSWAPETARRLHERAGQLRSAGEPGLSKRIRRIISAKRSAVPLATLVSDPQPALSR</sequence>